<protein>
    <submittedName>
        <fullName evidence="2">Uncharacterized protein</fullName>
    </submittedName>
</protein>
<name>A0A1N6DPZ5_9GAMM</name>
<proteinExistence type="predicted"/>
<dbReference type="AlphaFoldDB" id="A0A1N6DPZ5"/>
<evidence type="ECO:0000313" key="2">
    <source>
        <dbReference type="EMBL" id="SIN72878.1"/>
    </source>
</evidence>
<sequence length="52" mass="5497">MAVRHSPPSGESIVHQGQKGGKTGCGINTTEHPSHWTNTHSAITCNKNGCKN</sequence>
<dbReference type="EMBL" id="FSQX01000001">
    <property type="protein sequence ID" value="SIN72878.1"/>
    <property type="molecule type" value="Genomic_DNA"/>
</dbReference>
<reference evidence="2 3" key="1">
    <citation type="submission" date="2016-11" db="EMBL/GenBank/DDBJ databases">
        <authorList>
            <person name="Jaros S."/>
            <person name="Januszkiewicz K."/>
            <person name="Wedrychowicz H."/>
        </authorList>
    </citation>
    <scope>NUCLEOTIDE SEQUENCE [LARGE SCALE GENOMIC DNA]</scope>
    <source>
        <strain evidence="2 3">ACAM 239</strain>
    </source>
</reference>
<evidence type="ECO:0000313" key="3">
    <source>
        <dbReference type="Proteomes" id="UP000185024"/>
    </source>
</evidence>
<accession>A0A1N6DPZ5</accession>
<feature type="compositionally biased region" description="Polar residues" evidence="1">
    <location>
        <begin position="26"/>
        <end position="42"/>
    </location>
</feature>
<dbReference type="Proteomes" id="UP000185024">
    <property type="component" value="Unassembled WGS sequence"/>
</dbReference>
<organism evidence="2 3">
    <name type="scientific">Vreelandella aquamarina</name>
    <dbReference type="NCBI Taxonomy" id="77097"/>
    <lineage>
        <taxon>Bacteria</taxon>
        <taxon>Pseudomonadati</taxon>
        <taxon>Pseudomonadota</taxon>
        <taxon>Gammaproteobacteria</taxon>
        <taxon>Oceanospirillales</taxon>
        <taxon>Halomonadaceae</taxon>
        <taxon>Vreelandella</taxon>
    </lineage>
</organism>
<evidence type="ECO:0000256" key="1">
    <source>
        <dbReference type="SAM" id="MobiDB-lite"/>
    </source>
</evidence>
<feature type="region of interest" description="Disordered" evidence="1">
    <location>
        <begin position="1"/>
        <end position="42"/>
    </location>
</feature>
<gene>
    <name evidence="2" type="ORF">SAMN05878438_2965</name>
</gene>